<reference evidence="1 2" key="1">
    <citation type="submission" date="2014-09" db="EMBL/GenBank/DDBJ databases">
        <authorList>
            <person name="McGinnis J.M."/>
            <person name="Wolfgang W.J."/>
        </authorList>
    </citation>
    <scope>NUCLEOTIDE SEQUENCE [LARGE SCALE GENOMIC DNA]</scope>
    <source>
        <strain evidence="1 2">HAMBI 3106</strain>
    </source>
</reference>
<sequence length="229" mass="22922">MPAGQPPVAAGAGAAAAVPGDAAPVATPAETAPAAAGAGAAAAASGTAAPADAAPAAAAAAPAGATPAAAAGPTTLNLPGGPMDLTPDHMENGRWYNAEGIPTFKVENGELDYASFSGYRRYHAECHVCHGPDGEGSTYAPALKDSVTHKIDYYTFQEIVASGLQSTGTGSANQVMPAFGTNRNVWCYVDDIYTYLLAHGTGAIPRGRPALKAKKSDEFAAQEESCMSG</sequence>
<proteinExistence type="predicted"/>
<reference evidence="1 2" key="2">
    <citation type="submission" date="2014-10" db="EMBL/GenBank/DDBJ databases">
        <title>Paracoccus sanguinis sp. nov., isolated from clinical specimens of New York State patients.</title>
        <authorList>
            <person name="Mingle L.A."/>
            <person name="Cole J.A."/>
            <person name="Lapierre P."/>
            <person name="Musser K.A."/>
        </authorList>
    </citation>
    <scope>NUCLEOTIDE SEQUENCE [LARGE SCALE GENOMIC DNA]</scope>
    <source>
        <strain evidence="1 2">HAMBI 3106</strain>
    </source>
</reference>
<protein>
    <submittedName>
        <fullName evidence="1">Cytochrome C553</fullName>
    </submittedName>
</protein>
<dbReference type="STRING" id="690417.IC63_01450"/>
<name>A0A099FGU7_9RHOB</name>
<evidence type="ECO:0000313" key="1">
    <source>
        <dbReference type="EMBL" id="KGJ09456.1"/>
    </source>
</evidence>
<dbReference type="InterPro" id="IPR036909">
    <property type="entry name" value="Cyt_c-like_dom_sf"/>
</dbReference>
<dbReference type="GO" id="GO:0020037">
    <property type="term" value="F:heme binding"/>
    <property type="evidence" value="ECO:0007669"/>
    <property type="project" value="InterPro"/>
</dbReference>
<dbReference type="Gene3D" id="1.10.760.10">
    <property type="entry name" value="Cytochrome c-like domain"/>
    <property type="match status" value="1"/>
</dbReference>
<keyword evidence="2" id="KW-1185">Reference proteome</keyword>
<dbReference type="AlphaFoldDB" id="A0A099FGU7"/>
<dbReference type="NCBIfam" id="TIGR03874">
    <property type="entry name" value="4cys_cytochr"/>
    <property type="match status" value="1"/>
</dbReference>
<dbReference type="InterPro" id="IPR022411">
    <property type="entry name" value="C-typ_cyt_methanol_metab-rel"/>
</dbReference>
<dbReference type="Proteomes" id="UP000029917">
    <property type="component" value="Unassembled WGS sequence"/>
</dbReference>
<organism evidence="1 2">
    <name type="scientific">Paracoccus sphaerophysae</name>
    <dbReference type="NCBI Taxonomy" id="690417"/>
    <lineage>
        <taxon>Bacteria</taxon>
        <taxon>Pseudomonadati</taxon>
        <taxon>Pseudomonadota</taxon>
        <taxon>Alphaproteobacteria</taxon>
        <taxon>Rhodobacterales</taxon>
        <taxon>Paracoccaceae</taxon>
        <taxon>Paracoccus</taxon>
    </lineage>
</organism>
<dbReference type="SUPFAM" id="SSF46626">
    <property type="entry name" value="Cytochrome c"/>
    <property type="match status" value="1"/>
</dbReference>
<accession>A0A099FGU7</accession>
<comment type="caution">
    <text evidence="1">The sequence shown here is derived from an EMBL/GenBank/DDBJ whole genome shotgun (WGS) entry which is preliminary data.</text>
</comment>
<dbReference type="EMBL" id="JRKS01000002">
    <property type="protein sequence ID" value="KGJ09456.1"/>
    <property type="molecule type" value="Genomic_DNA"/>
</dbReference>
<gene>
    <name evidence="1" type="ORF">IC63_01450</name>
</gene>
<evidence type="ECO:0000313" key="2">
    <source>
        <dbReference type="Proteomes" id="UP000029917"/>
    </source>
</evidence>
<dbReference type="RefSeq" id="WP_036716386.1">
    <property type="nucleotide sequence ID" value="NZ_CALUAY010000127.1"/>
</dbReference>
<dbReference type="GO" id="GO:0009055">
    <property type="term" value="F:electron transfer activity"/>
    <property type="evidence" value="ECO:0007669"/>
    <property type="project" value="InterPro"/>
</dbReference>